<proteinExistence type="predicted"/>
<dbReference type="EMBL" id="EF057797">
    <property type="protein sequence ID" value="ABM73396.1"/>
    <property type="molecule type" value="Genomic_DNA"/>
</dbReference>
<organism evidence="1 2">
    <name type="scientific">Vibrio phage VP882</name>
    <dbReference type="NCBI Taxonomy" id="2913982"/>
    <lineage>
        <taxon>Viruses</taxon>
        <taxon>Duplodnaviria</taxon>
        <taxon>Heunggongvirae</taxon>
        <taxon>Uroviricota</taxon>
        <taxon>Caudoviricetes</taxon>
        <taxon>Hapunavirus</taxon>
        <taxon>Hapunavirus VP882</taxon>
    </lineage>
</organism>
<dbReference type="Pfam" id="PF06995">
    <property type="entry name" value="Phage_P2_GpU"/>
    <property type="match status" value="1"/>
</dbReference>
<dbReference type="Proteomes" id="UP000008090">
    <property type="component" value="Segment"/>
</dbReference>
<dbReference type="KEGG" id="vg:5076234"/>
<dbReference type="GeneID" id="5076234"/>
<evidence type="ECO:0000313" key="2">
    <source>
        <dbReference type="Proteomes" id="UP000008090"/>
    </source>
</evidence>
<dbReference type="RefSeq" id="YP_001039843.1">
    <property type="nucleotide sequence ID" value="NC_009016.1"/>
</dbReference>
<dbReference type="OrthoDB" id="12756at10239"/>
<evidence type="ECO:0000313" key="1">
    <source>
        <dbReference type="EMBL" id="ABM73396.1"/>
    </source>
</evidence>
<dbReference type="InterPro" id="IPR009734">
    <property type="entry name" value="Myoviridae_GpU"/>
</dbReference>
<keyword evidence="2" id="KW-1185">Reference proteome</keyword>
<name>A2I2Y2_9CAUD</name>
<protein>
    <submittedName>
        <fullName evidence="1">Phage protein U-like</fullName>
    </submittedName>
</protein>
<accession>A2I2Y2</accession>
<reference evidence="1 2" key="1">
    <citation type="journal article" date="2009" name="Appl. Environ. Microbiol.">
        <title>Characterization of a new plasmid-like prophage in a pandemic Vibrio parahaemolyticus O3:K6 strain.</title>
        <authorList>
            <person name="Lan S.F."/>
            <person name="Huang C.H."/>
            <person name="Chang C.H."/>
            <person name="Liao W.C."/>
            <person name="Lin I.H."/>
            <person name="Jian W.N."/>
            <person name="Wu Y.G."/>
            <person name="Chen S.Y."/>
            <person name="Wong H.C."/>
        </authorList>
    </citation>
    <scope>NUCLEOTIDE SEQUENCE [LARGE SCALE GENOMIC DNA]</scope>
</reference>
<sequence>MKQQLALGDFVFSLANKTAYEQLVRKSTGGWVNIDITNAKPRSHNTGQGLESITINGKVFGAEGMDALDRLRELQATRKPQTVVDGLGRNLGRWKIMDITETQKRVIDDGTAMVIDFNVSLEEFVGEIS</sequence>